<dbReference type="GO" id="GO:0003677">
    <property type="term" value="F:DNA binding"/>
    <property type="evidence" value="ECO:0007669"/>
    <property type="project" value="UniProtKB-KW"/>
</dbReference>
<dbReference type="EMBL" id="CAFAAI010000001">
    <property type="protein sequence ID" value="CAB4785038.1"/>
    <property type="molecule type" value="Genomic_DNA"/>
</dbReference>
<name>A0A6J6WPY3_9ZZZZ</name>
<accession>A0A6J6WPY3</accession>
<gene>
    <name evidence="7" type="ORF">UFOPK2992_00014</name>
</gene>
<dbReference type="AlphaFoldDB" id="A0A6J6WPY3"/>
<dbReference type="InterPro" id="IPR036388">
    <property type="entry name" value="WH-like_DNA-bd_sf"/>
</dbReference>
<evidence type="ECO:0000256" key="3">
    <source>
        <dbReference type="ARBA" id="ARBA00023082"/>
    </source>
</evidence>
<organism evidence="7">
    <name type="scientific">freshwater metagenome</name>
    <dbReference type="NCBI Taxonomy" id="449393"/>
    <lineage>
        <taxon>unclassified sequences</taxon>
        <taxon>metagenomes</taxon>
        <taxon>ecological metagenomes</taxon>
    </lineage>
</organism>
<dbReference type="InterPro" id="IPR013324">
    <property type="entry name" value="RNA_pol_sigma_r3/r4-like"/>
</dbReference>
<evidence type="ECO:0000256" key="5">
    <source>
        <dbReference type="ARBA" id="ARBA00023163"/>
    </source>
</evidence>
<sequence length="158" mass="17452">MMFIDRTPSTDPDQLWRSHAADLIRFATVLVGPADAHDVAVEAFLRASAVLAGGAVADPRAYLMRAVVNHANDLRRSRERRWRRDLAAVGPSSTAGPDSFLDVRHAVSSLSLAQRTVVYFVYWEDLSESGVAALLQVAPGTVRRHLVRARTHLRKALQ</sequence>
<evidence type="ECO:0000256" key="1">
    <source>
        <dbReference type="ARBA" id="ARBA00010641"/>
    </source>
</evidence>
<evidence type="ECO:0000259" key="6">
    <source>
        <dbReference type="Pfam" id="PF08281"/>
    </source>
</evidence>
<dbReference type="InterPro" id="IPR039425">
    <property type="entry name" value="RNA_pol_sigma-70-like"/>
</dbReference>
<dbReference type="SUPFAM" id="SSF88659">
    <property type="entry name" value="Sigma3 and sigma4 domains of RNA polymerase sigma factors"/>
    <property type="match status" value="1"/>
</dbReference>
<dbReference type="GO" id="GO:0016987">
    <property type="term" value="F:sigma factor activity"/>
    <property type="evidence" value="ECO:0007669"/>
    <property type="project" value="UniProtKB-KW"/>
</dbReference>
<dbReference type="Pfam" id="PF08281">
    <property type="entry name" value="Sigma70_r4_2"/>
    <property type="match status" value="1"/>
</dbReference>
<keyword evidence="3" id="KW-0731">Sigma factor</keyword>
<dbReference type="Gene3D" id="1.10.1740.10">
    <property type="match status" value="1"/>
</dbReference>
<dbReference type="Gene3D" id="1.10.10.10">
    <property type="entry name" value="Winged helix-like DNA-binding domain superfamily/Winged helix DNA-binding domain"/>
    <property type="match status" value="1"/>
</dbReference>
<keyword evidence="2" id="KW-0805">Transcription regulation</keyword>
<dbReference type="SUPFAM" id="SSF88946">
    <property type="entry name" value="Sigma2 domain of RNA polymerase sigma factors"/>
    <property type="match status" value="1"/>
</dbReference>
<dbReference type="CDD" id="cd06171">
    <property type="entry name" value="Sigma70_r4"/>
    <property type="match status" value="1"/>
</dbReference>
<dbReference type="GO" id="GO:0006352">
    <property type="term" value="P:DNA-templated transcription initiation"/>
    <property type="evidence" value="ECO:0007669"/>
    <property type="project" value="InterPro"/>
</dbReference>
<protein>
    <submittedName>
        <fullName evidence="7">Unannotated protein</fullName>
    </submittedName>
</protein>
<feature type="domain" description="RNA polymerase sigma factor 70 region 4 type 2" evidence="6">
    <location>
        <begin position="102"/>
        <end position="153"/>
    </location>
</feature>
<evidence type="ECO:0000256" key="4">
    <source>
        <dbReference type="ARBA" id="ARBA00023125"/>
    </source>
</evidence>
<dbReference type="InterPro" id="IPR013325">
    <property type="entry name" value="RNA_pol_sigma_r2"/>
</dbReference>
<keyword evidence="4" id="KW-0238">DNA-binding</keyword>
<dbReference type="InterPro" id="IPR013249">
    <property type="entry name" value="RNA_pol_sigma70_r4_t2"/>
</dbReference>
<dbReference type="PANTHER" id="PTHR43133">
    <property type="entry name" value="RNA POLYMERASE ECF-TYPE SIGMA FACTO"/>
    <property type="match status" value="1"/>
</dbReference>
<evidence type="ECO:0000313" key="7">
    <source>
        <dbReference type="EMBL" id="CAB4785038.1"/>
    </source>
</evidence>
<comment type="similarity">
    <text evidence="1">Belongs to the sigma-70 factor family. ECF subfamily.</text>
</comment>
<evidence type="ECO:0000256" key="2">
    <source>
        <dbReference type="ARBA" id="ARBA00023015"/>
    </source>
</evidence>
<dbReference type="PANTHER" id="PTHR43133:SF8">
    <property type="entry name" value="RNA POLYMERASE SIGMA FACTOR HI_1459-RELATED"/>
    <property type="match status" value="1"/>
</dbReference>
<keyword evidence="5" id="KW-0804">Transcription</keyword>
<reference evidence="7" key="1">
    <citation type="submission" date="2020-05" db="EMBL/GenBank/DDBJ databases">
        <authorList>
            <person name="Chiriac C."/>
            <person name="Salcher M."/>
            <person name="Ghai R."/>
            <person name="Kavagutti S V."/>
        </authorList>
    </citation>
    <scope>NUCLEOTIDE SEQUENCE</scope>
</reference>
<proteinExistence type="inferred from homology"/>